<name>A0AA43PJD4_9LACT</name>
<evidence type="ECO:0008006" key="3">
    <source>
        <dbReference type="Google" id="ProtNLM"/>
    </source>
</evidence>
<reference evidence="1" key="1">
    <citation type="submission" date="2023-04" db="EMBL/GenBank/DDBJ databases">
        <title>Genomic analysis of Lactococcus garvieae isolates.</title>
        <authorList>
            <person name="Zhanghang C."/>
        </authorList>
    </citation>
    <scope>NUCLEOTIDE SEQUENCE</scope>
    <source>
        <strain evidence="1">ZB-1</strain>
    </source>
</reference>
<dbReference type="AlphaFoldDB" id="A0AA43PJD4"/>
<proteinExistence type="predicted"/>
<protein>
    <recommendedName>
        <fullName evidence="3">DUF2187 domain-containing protein</fullName>
    </recommendedName>
</protein>
<gene>
    <name evidence="1" type="ORF">QHR29_09375</name>
</gene>
<organism evidence="1 2">
    <name type="scientific">Lactococcus garvieae</name>
    <dbReference type="NCBI Taxonomy" id="1363"/>
    <lineage>
        <taxon>Bacteria</taxon>
        <taxon>Bacillati</taxon>
        <taxon>Bacillota</taxon>
        <taxon>Bacilli</taxon>
        <taxon>Lactobacillales</taxon>
        <taxon>Streptococcaceae</taxon>
        <taxon>Lactococcus</taxon>
    </lineage>
</organism>
<dbReference type="Proteomes" id="UP001157396">
    <property type="component" value="Unassembled WGS sequence"/>
</dbReference>
<sequence length="70" mass="8223">MFSKNNHNLPPMKYFKGQEVKFDFNGETLQGIIEILDFGGWFEGDFHSYDVYVATTDTLYKHVHEADIYL</sequence>
<dbReference type="EMBL" id="JARYTV010000012">
    <property type="protein sequence ID" value="MDH7960670.1"/>
    <property type="molecule type" value="Genomic_DNA"/>
</dbReference>
<accession>A0AA43PJD4</accession>
<comment type="caution">
    <text evidence="1">The sequence shown here is derived from an EMBL/GenBank/DDBJ whole genome shotgun (WGS) entry which is preliminary data.</text>
</comment>
<evidence type="ECO:0000313" key="2">
    <source>
        <dbReference type="Proteomes" id="UP001157396"/>
    </source>
</evidence>
<evidence type="ECO:0000313" key="1">
    <source>
        <dbReference type="EMBL" id="MDH7960670.1"/>
    </source>
</evidence>
<dbReference type="RefSeq" id="WP_002398943.1">
    <property type="nucleotide sequence ID" value="NZ_AP026069.1"/>
</dbReference>